<dbReference type="AlphaFoldDB" id="A0AAU9VQJ6"/>
<dbReference type="PANTHER" id="PTHR48438:SF1">
    <property type="entry name" value="ALPHA-(1,3)-FUCOSYLTRANSFERASE C-RELATED"/>
    <property type="match status" value="1"/>
</dbReference>
<sequence>MARNQIHGRVSLEMSDKKMQINLLLHDKGKSDLVIFHVRDILRSVTLEKIQQIHKYLSPRQRMAFLTHESIDNEADLKNRLSWSEGFFNWTVTYKRESDIFYSYGSYVLLPSAERPAKIPDYAAEKNQSVLWAVSNRGRARDKYVKNF</sequence>
<name>A0AAU9VQJ6_9CNID</name>
<dbReference type="InterPro" id="IPR031481">
    <property type="entry name" value="Glyco_tran_10_N"/>
</dbReference>
<evidence type="ECO:0000313" key="5">
    <source>
        <dbReference type="Proteomes" id="UP001159428"/>
    </source>
</evidence>
<evidence type="ECO:0000256" key="2">
    <source>
        <dbReference type="ARBA" id="ARBA00023034"/>
    </source>
</evidence>
<proteinExistence type="predicted"/>
<dbReference type="GO" id="GO:0008417">
    <property type="term" value="F:fucosyltransferase activity"/>
    <property type="evidence" value="ECO:0007669"/>
    <property type="project" value="InterPro"/>
</dbReference>
<gene>
    <name evidence="4" type="ORF">PMEA_00010848</name>
</gene>
<dbReference type="InterPro" id="IPR001503">
    <property type="entry name" value="Glyco_trans_10"/>
</dbReference>
<keyword evidence="5" id="KW-1185">Reference proteome</keyword>
<protein>
    <recommendedName>
        <fullName evidence="3">Fucosyltransferase N-terminal domain-containing protein</fullName>
    </recommendedName>
</protein>
<accession>A0AAU9VQJ6</accession>
<dbReference type="GO" id="GO:0000139">
    <property type="term" value="C:Golgi membrane"/>
    <property type="evidence" value="ECO:0007669"/>
    <property type="project" value="UniProtKB-SubCell"/>
</dbReference>
<comment type="subcellular location">
    <subcellularLocation>
        <location evidence="1">Golgi apparatus membrane</location>
        <topology evidence="1">Single-pass type II membrane protein</topology>
    </subcellularLocation>
</comment>
<evidence type="ECO:0000313" key="4">
    <source>
        <dbReference type="EMBL" id="CAH3033008.1"/>
    </source>
</evidence>
<dbReference type="EMBL" id="CALNXJ010000002">
    <property type="protein sequence ID" value="CAH3033008.1"/>
    <property type="molecule type" value="Genomic_DNA"/>
</dbReference>
<evidence type="ECO:0000259" key="3">
    <source>
        <dbReference type="Pfam" id="PF17039"/>
    </source>
</evidence>
<organism evidence="4 5">
    <name type="scientific">Pocillopora meandrina</name>
    <dbReference type="NCBI Taxonomy" id="46732"/>
    <lineage>
        <taxon>Eukaryota</taxon>
        <taxon>Metazoa</taxon>
        <taxon>Cnidaria</taxon>
        <taxon>Anthozoa</taxon>
        <taxon>Hexacorallia</taxon>
        <taxon>Scleractinia</taxon>
        <taxon>Astrocoeniina</taxon>
        <taxon>Pocilloporidae</taxon>
        <taxon>Pocillopora</taxon>
    </lineage>
</organism>
<comment type="caution">
    <text evidence="4">The sequence shown here is derived from an EMBL/GenBank/DDBJ whole genome shotgun (WGS) entry which is preliminary data.</text>
</comment>
<evidence type="ECO:0000256" key="1">
    <source>
        <dbReference type="ARBA" id="ARBA00004323"/>
    </source>
</evidence>
<dbReference type="PANTHER" id="PTHR48438">
    <property type="entry name" value="ALPHA-(1,3)-FUCOSYLTRANSFERASE C-RELATED"/>
    <property type="match status" value="1"/>
</dbReference>
<feature type="domain" description="Fucosyltransferase N-terminal" evidence="3">
    <location>
        <begin position="30"/>
        <end position="105"/>
    </location>
</feature>
<dbReference type="Pfam" id="PF17039">
    <property type="entry name" value="Glyco_tran_10_N"/>
    <property type="match status" value="1"/>
</dbReference>
<dbReference type="Proteomes" id="UP001159428">
    <property type="component" value="Unassembled WGS sequence"/>
</dbReference>
<dbReference type="SUPFAM" id="SSF53756">
    <property type="entry name" value="UDP-Glycosyltransferase/glycogen phosphorylase"/>
    <property type="match status" value="1"/>
</dbReference>
<keyword evidence="2" id="KW-0333">Golgi apparatus</keyword>
<reference evidence="4 5" key="1">
    <citation type="submission" date="2022-05" db="EMBL/GenBank/DDBJ databases">
        <authorList>
            <consortium name="Genoscope - CEA"/>
            <person name="William W."/>
        </authorList>
    </citation>
    <scope>NUCLEOTIDE SEQUENCE [LARGE SCALE GENOMIC DNA]</scope>
</reference>